<reference evidence="3" key="1">
    <citation type="submission" date="2021-02" db="EMBL/GenBank/DDBJ databases">
        <title>First Annotated Genome of the Yellow-green Alga Tribonema minus.</title>
        <authorList>
            <person name="Mahan K.M."/>
        </authorList>
    </citation>
    <scope>NUCLEOTIDE SEQUENCE</scope>
    <source>
        <strain evidence="3">UTEX B ZZ1240</strain>
    </source>
</reference>
<dbReference type="EMBL" id="JAFCMP010000246">
    <property type="protein sequence ID" value="KAG5182359.1"/>
    <property type="molecule type" value="Genomic_DNA"/>
</dbReference>
<dbReference type="InterPro" id="IPR036071">
    <property type="entry name" value="AMMECR1_dom_sf"/>
</dbReference>
<evidence type="ECO:0000256" key="1">
    <source>
        <dbReference type="SAM" id="MobiDB-lite"/>
    </source>
</evidence>
<dbReference type="InterPro" id="IPR027485">
    <property type="entry name" value="AMMECR1_N"/>
</dbReference>
<dbReference type="SUPFAM" id="SSF143447">
    <property type="entry name" value="AMMECR1-like"/>
    <property type="match status" value="1"/>
</dbReference>
<comment type="caution">
    <text evidence="3">The sequence shown here is derived from an EMBL/GenBank/DDBJ whole genome shotgun (WGS) entry which is preliminary data.</text>
</comment>
<dbReference type="InterPro" id="IPR002733">
    <property type="entry name" value="AMMECR1_domain"/>
</dbReference>
<dbReference type="InterPro" id="IPR023473">
    <property type="entry name" value="AMMECR1"/>
</dbReference>
<evidence type="ECO:0000313" key="4">
    <source>
        <dbReference type="Proteomes" id="UP000664859"/>
    </source>
</evidence>
<dbReference type="Gene3D" id="3.30.700.20">
    <property type="entry name" value="Hypothetical protein ph0010, domain 1"/>
    <property type="match status" value="2"/>
</dbReference>
<protein>
    <submittedName>
        <fullName evidence="3">AMMECR1 domain-containing protein</fullName>
    </submittedName>
</protein>
<evidence type="ECO:0000313" key="3">
    <source>
        <dbReference type="EMBL" id="KAG5182359.1"/>
    </source>
</evidence>
<accession>A0A835Z3D6</accession>
<keyword evidence="4" id="KW-1185">Reference proteome</keyword>
<sequence>MLNATQAAKEERRASAERLYEHHEEHNSMGATAVAASAAVQLQATPEMCAHCFDVILARLEGRAPPPPPFPAAVACPFFVTWEKAGAGGGTKRLLGGGAQQQRPPGYALRGCIGTLSPQPLARLADYACSSAFGDRRFRSVPPPIQPSAVLVTLVISRPGPIEEREVARLKCSVSLLVEYEDAQGVDDWEVGKHGIVISFADRHGWTKPQAIESLVRKAGFRGPVTAVLLAAIDVTRYQSSKCGLAYASYAGMRGAGGGGDASAAGWRRSVLPAAATAVAEAAASAVPHLRCKQGLAAARGGSGGRAVAAAAARRQRQRLSHSAAAV</sequence>
<dbReference type="PANTHER" id="PTHR13016:SF0">
    <property type="entry name" value="AMME SYNDROME CANDIDATE GENE 1 PROTEIN"/>
    <property type="match status" value="1"/>
</dbReference>
<gene>
    <name evidence="3" type="ORF">JKP88DRAFT_318805</name>
</gene>
<feature type="region of interest" description="Disordered" evidence="1">
    <location>
        <begin position="1"/>
        <end position="26"/>
    </location>
</feature>
<dbReference type="PROSITE" id="PS51112">
    <property type="entry name" value="AMMECR1"/>
    <property type="match status" value="1"/>
</dbReference>
<dbReference type="OrthoDB" id="24630at2759"/>
<proteinExistence type="predicted"/>
<feature type="domain" description="AMMECR1" evidence="2">
    <location>
        <begin position="37"/>
        <end position="254"/>
    </location>
</feature>
<dbReference type="PANTHER" id="PTHR13016">
    <property type="entry name" value="AMMECR1 HOMOLOG"/>
    <property type="match status" value="1"/>
</dbReference>
<dbReference type="AlphaFoldDB" id="A0A835Z3D6"/>
<evidence type="ECO:0000259" key="2">
    <source>
        <dbReference type="PROSITE" id="PS51112"/>
    </source>
</evidence>
<dbReference type="Proteomes" id="UP000664859">
    <property type="component" value="Unassembled WGS sequence"/>
</dbReference>
<name>A0A835Z3D6_9STRA</name>
<dbReference type="Pfam" id="PF01871">
    <property type="entry name" value="AMMECR1"/>
    <property type="match status" value="2"/>
</dbReference>
<feature type="compositionally biased region" description="Basic and acidic residues" evidence="1">
    <location>
        <begin position="8"/>
        <end position="26"/>
    </location>
</feature>
<organism evidence="3 4">
    <name type="scientific">Tribonema minus</name>
    <dbReference type="NCBI Taxonomy" id="303371"/>
    <lineage>
        <taxon>Eukaryota</taxon>
        <taxon>Sar</taxon>
        <taxon>Stramenopiles</taxon>
        <taxon>Ochrophyta</taxon>
        <taxon>PX clade</taxon>
        <taxon>Xanthophyceae</taxon>
        <taxon>Tribonematales</taxon>
        <taxon>Tribonemataceae</taxon>
        <taxon>Tribonema</taxon>
    </lineage>
</organism>